<feature type="compositionally biased region" description="Pro residues" evidence="1">
    <location>
        <begin position="1"/>
        <end position="15"/>
    </location>
</feature>
<feature type="region of interest" description="Disordered" evidence="1">
    <location>
        <begin position="75"/>
        <end position="110"/>
    </location>
</feature>
<dbReference type="AlphaFoldDB" id="A0A2P8A814"/>
<dbReference type="Proteomes" id="UP000243723">
    <property type="component" value="Unassembled WGS sequence"/>
</dbReference>
<accession>A0A2P8A814</accession>
<name>A0A2P8A814_9PEZI</name>
<sequence>MFRPTPVTPPSPTPPSLDRRNSDPCRSPSGSVQPMSASSLLARMIAVATRQPIIQSEPTSPRPPSLHEEKLEWETLSRRGSDPSEGYISFPDFDRFSRSSSSDQDETPSA</sequence>
<comment type="caution">
    <text evidence="2">The sequence shown here is derived from an EMBL/GenBank/DDBJ whole genome shotgun (WGS) entry which is preliminary data.</text>
</comment>
<evidence type="ECO:0000313" key="2">
    <source>
        <dbReference type="EMBL" id="PSK56605.1"/>
    </source>
</evidence>
<evidence type="ECO:0000313" key="3">
    <source>
        <dbReference type="Proteomes" id="UP000243723"/>
    </source>
</evidence>
<proteinExistence type="predicted"/>
<protein>
    <submittedName>
        <fullName evidence="2">Uncharacterized protein</fullName>
    </submittedName>
</protein>
<reference evidence="2 3" key="1">
    <citation type="submission" date="2017-05" db="EMBL/GenBank/DDBJ databases">
        <title>Draft genome sequence of Elsinoe australis.</title>
        <authorList>
            <person name="Cheng Q."/>
        </authorList>
    </citation>
    <scope>NUCLEOTIDE SEQUENCE [LARGE SCALE GENOMIC DNA]</scope>
    <source>
        <strain evidence="2 3">NL1</strain>
    </source>
</reference>
<evidence type="ECO:0000256" key="1">
    <source>
        <dbReference type="SAM" id="MobiDB-lite"/>
    </source>
</evidence>
<dbReference type="EMBL" id="NHZQ01000060">
    <property type="protein sequence ID" value="PSK56605.1"/>
    <property type="molecule type" value="Genomic_DNA"/>
</dbReference>
<gene>
    <name evidence="2" type="ORF">B9Z65_6229</name>
</gene>
<feature type="compositionally biased region" description="Polar residues" evidence="1">
    <location>
        <begin position="28"/>
        <end position="38"/>
    </location>
</feature>
<dbReference type="OrthoDB" id="5589287at2759"/>
<organism evidence="2 3">
    <name type="scientific">Elsinoe australis</name>
    <dbReference type="NCBI Taxonomy" id="40998"/>
    <lineage>
        <taxon>Eukaryota</taxon>
        <taxon>Fungi</taxon>
        <taxon>Dikarya</taxon>
        <taxon>Ascomycota</taxon>
        <taxon>Pezizomycotina</taxon>
        <taxon>Dothideomycetes</taxon>
        <taxon>Dothideomycetidae</taxon>
        <taxon>Myriangiales</taxon>
        <taxon>Elsinoaceae</taxon>
        <taxon>Elsinoe</taxon>
    </lineage>
</organism>
<feature type="region of interest" description="Disordered" evidence="1">
    <location>
        <begin position="1"/>
        <end position="38"/>
    </location>
</feature>
<feature type="region of interest" description="Disordered" evidence="1">
    <location>
        <begin position="51"/>
        <end position="70"/>
    </location>
</feature>
<keyword evidence="3" id="KW-1185">Reference proteome</keyword>